<accession>A0A3L7AK73</accession>
<evidence type="ECO:0000256" key="2">
    <source>
        <dbReference type="ARBA" id="ARBA00022729"/>
    </source>
</evidence>
<keyword evidence="7" id="KW-1185">Reference proteome</keyword>
<reference evidence="6 7" key="1">
    <citation type="submission" date="2018-10" db="EMBL/GenBank/DDBJ databases">
        <title>Xanthobacter tagetidis genome sequencing and assembly.</title>
        <authorList>
            <person name="Maclea K.S."/>
            <person name="Goen A.E."/>
            <person name="Fatima S.A."/>
        </authorList>
    </citation>
    <scope>NUCLEOTIDE SEQUENCE [LARGE SCALE GENOMIC DNA]</scope>
    <source>
        <strain evidence="6 7">ATCC 700314</strain>
    </source>
</reference>
<dbReference type="InterPro" id="IPR028081">
    <property type="entry name" value="Leu-bd"/>
</dbReference>
<feature type="domain" description="Leucine-binding protein" evidence="5">
    <location>
        <begin position="135"/>
        <end position="456"/>
    </location>
</feature>
<dbReference type="Proteomes" id="UP000269692">
    <property type="component" value="Unassembled WGS sequence"/>
</dbReference>
<proteinExistence type="inferred from homology"/>
<dbReference type="OrthoDB" id="7210494at2"/>
<dbReference type="SUPFAM" id="SSF53822">
    <property type="entry name" value="Periplasmic binding protein-like I"/>
    <property type="match status" value="1"/>
</dbReference>
<organism evidence="6 7">
    <name type="scientific">Xanthobacter tagetidis</name>
    <dbReference type="NCBI Taxonomy" id="60216"/>
    <lineage>
        <taxon>Bacteria</taxon>
        <taxon>Pseudomonadati</taxon>
        <taxon>Pseudomonadota</taxon>
        <taxon>Alphaproteobacteria</taxon>
        <taxon>Hyphomicrobiales</taxon>
        <taxon>Xanthobacteraceae</taxon>
        <taxon>Xanthobacter</taxon>
    </lineage>
</organism>
<dbReference type="CDD" id="cd06339">
    <property type="entry name" value="PBP1_YraM_LppC_lipoprotein-like"/>
    <property type="match status" value="1"/>
</dbReference>
<evidence type="ECO:0000256" key="4">
    <source>
        <dbReference type="SAM" id="MobiDB-lite"/>
    </source>
</evidence>
<dbReference type="EMBL" id="RCTF01000004">
    <property type="protein sequence ID" value="RLP80110.1"/>
    <property type="molecule type" value="Genomic_DNA"/>
</dbReference>
<comment type="caution">
    <text evidence="6">The sequence shown here is derived from an EMBL/GenBank/DDBJ whole genome shotgun (WGS) entry which is preliminary data.</text>
</comment>
<dbReference type="Pfam" id="PF13458">
    <property type="entry name" value="Peripla_BP_6"/>
    <property type="match status" value="1"/>
</dbReference>
<evidence type="ECO:0000256" key="1">
    <source>
        <dbReference type="ARBA" id="ARBA00010062"/>
    </source>
</evidence>
<comment type="similarity">
    <text evidence="1">Belongs to the leucine-binding protein family.</text>
</comment>
<keyword evidence="3" id="KW-0029">Amino-acid transport</keyword>
<feature type="compositionally biased region" description="Basic residues" evidence="4">
    <location>
        <begin position="16"/>
        <end position="30"/>
    </location>
</feature>
<keyword evidence="2" id="KW-0732">Signal</keyword>
<evidence type="ECO:0000256" key="3">
    <source>
        <dbReference type="ARBA" id="ARBA00022970"/>
    </source>
</evidence>
<protein>
    <submittedName>
        <fullName evidence="6">Penicillin-binding protein activator</fullName>
    </submittedName>
</protein>
<sequence length="471" mass="48382">MKRGRSCGDHRPSRAAGKRRGVSRHWKCPSRRGFPVPLPSPRQIAAARGGAIPCGGAGGGRRALRQDGHGTARAVAEGDISRRAVLVRWLRTGGSLGALGLLSACAGGDLGDAPQVTPAPPPTTQQLGAGGTVVALLLPLGAQGNAGIVAQSMKNSAELAVAEAGGTDIRLIVKDDGGTAQGARMAAEAAVAEGAKVVIGPLFAHSVAAAAQVARPLNIPMIAFSTDANVAGGGVFLLSFLPSGDVERIIRFEAGEGRRSVAALLPESAYGTVVEGALQQVVAAAGGRVAVLERFGTDRAKMGEVARRVAPALAQADVLFIPDTPDQALQMVQMLSANGVDMKRLRLAGTGLWDDQRLFADPLFEGAQFAAPDLSGWHAFSDRFRARFGAEPVRTATLSYDAVSLVTAMVRATGPDGVTVAALSSPSGFSGVEGTFRFRADGTIERGLAIMEIKGGAVQVVSPAPRAFAQL</sequence>
<gene>
    <name evidence="6" type="ORF">D9R14_07085</name>
</gene>
<evidence type="ECO:0000313" key="7">
    <source>
        <dbReference type="Proteomes" id="UP000269692"/>
    </source>
</evidence>
<dbReference type="PANTHER" id="PTHR30483">
    <property type="entry name" value="LEUCINE-SPECIFIC-BINDING PROTEIN"/>
    <property type="match status" value="1"/>
</dbReference>
<dbReference type="AlphaFoldDB" id="A0A3L7AK73"/>
<dbReference type="InterPro" id="IPR028082">
    <property type="entry name" value="Peripla_BP_I"/>
</dbReference>
<dbReference type="InterPro" id="IPR051010">
    <property type="entry name" value="BCAA_transport"/>
</dbReference>
<dbReference type="PANTHER" id="PTHR30483:SF6">
    <property type="entry name" value="PERIPLASMIC BINDING PROTEIN OF ABC TRANSPORTER FOR NATURAL AMINO ACIDS"/>
    <property type="match status" value="1"/>
</dbReference>
<evidence type="ECO:0000259" key="5">
    <source>
        <dbReference type="Pfam" id="PF13458"/>
    </source>
</evidence>
<dbReference type="Gene3D" id="3.40.50.2300">
    <property type="match status" value="2"/>
</dbReference>
<keyword evidence="3" id="KW-0813">Transport</keyword>
<dbReference type="GO" id="GO:0006865">
    <property type="term" value="P:amino acid transport"/>
    <property type="evidence" value="ECO:0007669"/>
    <property type="project" value="UniProtKB-KW"/>
</dbReference>
<evidence type="ECO:0000313" key="6">
    <source>
        <dbReference type="EMBL" id="RLP80110.1"/>
    </source>
</evidence>
<feature type="compositionally biased region" description="Basic and acidic residues" evidence="4">
    <location>
        <begin position="1"/>
        <end position="12"/>
    </location>
</feature>
<feature type="region of interest" description="Disordered" evidence="4">
    <location>
        <begin position="1"/>
        <end position="38"/>
    </location>
</feature>
<name>A0A3L7AK73_9HYPH</name>